<evidence type="ECO:0000313" key="6">
    <source>
        <dbReference type="EMBL" id="QWZ09811.1"/>
    </source>
</evidence>
<dbReference type="GO" id="GO:0004134">
    <property type="term" value="F:4-alpha-glucanotransferase activity"/>
    <property type="evidence" value="ECO:0007669"/>
    <property type="project" value="UniProtKB-EC"/>
</dbReference>
<dbReference type="AlphaFoldDB" id="A0A975T1K9"/>
<dbReference type="InterPro" id="IPR048458">
    <property type="entry name" value="MalQ_N"/>
</dbReference>
<keyword evidence="3 4" id="KW-0119">Carbohydrate metabolism</keyword>
<dbReference type="Pfam" id="PF21226">
    <property type="entry name" value="MalQ_N"/>
    <property type="match status" value="1"/>
</dbReference>
<dbReference type="EC" id="2.4.1.25" evidence="4"/>
<evidence type="ECO:0000313" key="7">
    <source>
        <dbReference type="Proteomes" id="UP000683575"/>
    </source>
</evidence>
<comment type="catalytic activity">
    <reaction evidence="4">
        <text>Transfers a segment of a (1-&gt;4)-alpha-D-glucan to a new position in an acceptor, which may be glucose or a (1-&gt;4)-alpha-D-glucan.</text>
        <dbReference type="EC" id="2.4.1.25"/>
    </reaction>
</comment>
<dbReference type="EMBL" id="CP077062">
    <property type="protein sequence ID" value="QWZ09811.1"/>
    <property type="molecule type" value="Genomic_DNA"/>
</dbReference>
<dbReference type="PANTHER" id="PTHR32438:SF5">
    <property type="entry name" value="4-ALPHA-GLUCANOTRANSFERASE DPE1, CHLOROPLASTIC_AMYLOPLASTIC"/>
    <property type="match status" value="1"/>
</dbReference>
<evidence type="ECO:0000256" key="4">
    <source>
        <dbReference type="RuleBase" id="RU361207"/>
    </source>
</evidence>
<dbReference type="NCBIfam" id="TIGR00217">
    <property type="entry name" value="malQ"/>
    <property type="match status" value="1"/>
</dbReference>
<dbReference type="InterPro" id="IPR003385">
    <property type="entry name" value="Glyco_hydro_77"/>
</dbReference>
<keyword evidence="1 4" id="KW-0328">Glycosyltransferase</keyword>
<proteinExistence type="inferred from homology"/>
<sequence>MGHDRGVTTIPADLLELAHAYGVATEFHDWRGRRVDVPEQTVSTVLAAMDVDVADPARALAAREEARWARMLPPSVVVVSGEARSFRVHVTDGDPVEVSVDLEAGGRRDLTQVDRWVPPRRVGNRSVGEATFAVPTDLPLGYHRIRACSGPVTAEAVLIVTPAWLGLPESVRHRRSWGLAAQLYSVRSRQSWGVGDLVDLTDLAVWSGAELGADYVLVNPLHAAEPVAPLEPSPYLPTSRRFFNPLYVRVERVVEYAALPAAARATVEALAADVHARLDDVDVIDRDTAWTAKRAALQIVHAAPRSAGREKDLAAFRARHGQALRDFATWSAIAQEHGNDYRSWPAELQDVDSPAVAAYAAAHAREIAFEAWLQWVVDEQLQLAQAKAVGAGMALGTMHDLAVGVHPGGADAWRLRSTYASRIQVGAPPDPFNQIGQDWSQPPWRPDRLEELGYAPFRDLIAAVLRHAGGVRVDHIIGLFRLWWIPEGRPPSEGTYVRYDHEAMIGVLALEALRAGAVVVGEDLGVVEPSARDYLRSRGILGTSILWFERDGDGEPLAAERWRELCLASVTTHDLPPSAGYLAGDHVRLRDRLGLLERSVEDELAADDEERESWLGEVRRRGLLPDGADTEATVEALHRYLTLTPAKLLCVSLADAVGDRRTQNQPGTTDEYPNWRVPLSGPDSAPLLLEDVLTSQRAARLARSVAVPRD</sequence>
<evidence type="ECO:0000256" key="2">
    <source>
        <dbReference type="ARBA" id="ARBA00022679"/>
    </source>
</evidence>
<dbReference type="PANTHER" id="PTHR32438">
    <property type="entry name" value="4-ALPHA-GLUCANOTRANSFERASE DPE1, CHLOROPLASTIC/AMYLOPLASTIC"/>
    <property type="match status" value="1"/>
</dbReference>
<keyword evidence="2 4" id="KW-0808">Transferase</keyword>
<accession>A0A975T1K9</accession>
<feature type="domain" description="MalQ N-terminal beta-sandwich" evidence="5">
    <location>
        <begin position="72"/>
        <end position="162"/>
    </location>
</feature>
<gene>
    <name evidence="6" type="primary">malQ</name>
    <name evidence="6" type="ORF">KRR39_08805</name>
</gene>
<dbReference type="GO" id="GO:0005975">
    <property type="term" value="P:carbohydrate metabolic process"/>
    <property type="evidence" value="ECO:0007669"/>
    <property type="project" value="InterPro"/>
</dbReference>
<evidence type="ECO:0000259" key="5">
    <source>
        <dbReference type="Pfam" id="PF21226"/>
    </source>
</evidence>
<reference evidence="6" key="1">
    <citation type="submission" date="2021-06" db="EMBL/GenBank/DDBJ databases">
        <title>Complete genome sequence of Nocardioides sp. G188.</title>
        <authorList>
            <person name="Im W.-T."/>
        </authorList>
    </citation>
    <scope>NUCLEOTIDE SEQUENCE</scope>
    <source>
        <strain evidence="6">G188</strain>
    </source>
</reference>
<evidence type="ECO:0000256" key="1">
    <source>
        <dbReference type="ARBA" id="ARBA00022676"/>
    </source>
</evidence>
<keyword evidence="7" id="KW-1185">Reference proteome</keyword>
<dbReference type="Pfam" id="PF02446">
    <property type="entry name" value="Glyco_hydro_77"/>
    <property type="match status" value="1"/>
</dbReference>
<organism evidence="6 7">
    <name type="scientific">Nocardioides panacis</name>
    <dbReference type="NCBI Taxonomy" id="2849501"/>
    <lineage>
        <taxon>Bacteria</taxon>
        <taxon>Bacillati</taxon>
        <taxon>Actinomycetota</taxon>
        <taxon>Actinomycetes</taxon>
        <taxon>Propionibacteriales</taxon>
        <taxon>Nocardioidaceae</taxon>
        <taxon>Nocardioides</taxon>
    </lineage>
</organism>
<dbReference type="Proteomes" id="UP000683575">
    <property type="component" value="Chromosome"/>
</dbReference>
<evidence type="ECO:0000256" key="3">
    <source>
        <dbReference type="ARBA" id="ARBA00023277"/>
    </source>
</evidence>
<protein>
    <recommendedName>
        <fullName evidence="4">4-alpha-glucanotransferase</fullName>
        <ecNumber evidence="4">2.4.1.25</ecNumber>
    </recommendedName>
    <alternativeName>
        <fullName evidence="4">Amylomaltase</fullName>
    </alternativeName>
    <alternativeName>
        <fullName evidence="4">Disproportionating enzyme</fullName>
    </alternativeName>
</protein>
<name>A0A975T1K9_9ACTN</name>
<comment type="similarity">
    <text evidence="4">Belongs to the disproportionating enzyme family.</text>
</comment>
<dbReference type="KEGG" id="nps:KRR39_08805"/>